<organism evidence="1 2">
    <name type="scientific">Blepharisma stoltei</name>
    <dbReference type="NCBI Taxonomy" id="1481888"/>
    <lineage>
        <taxon>Eukaryota</taxon>
        <taxon>Sar</taxon>
        <taxon>Alveolata</taxon>
        <taxon>Ciliophora</taxon>
        <taxon>Postciliodesmatophora</taxon>
        <taxon>Heterotrichea</taxon>
        <taxon>Heterotrichida</taxon>
        <taxon>Blepharismidae</taxon>
        <taxon>Blepharisma</taxon>
    </lineage>
</organism>
<protein>
    <submittedName>
        <fullName evidence="1">Uncharacterized protein</fullName>
    </submittedName>
</protein>
<dbReference type="Proteomes" id="UP001162131">
    <property type="component" value="Unassembled WGS sequence"/>
</dbReference>
<name>A0AAU9IUJ8_9CILI</name>
<sequence>MQGNIAPSSKAVTPIKITNKSVKFHFSITKTREVSYVDLFEANMTQKISETSSTSTESKYSYHAMMRNMLYRLENFGDLSKFEKTVQKRKKAKREPDTSSSESELLSQFYDLKDEFIDDSEIKDNSFEDETLYEKAVKEGFFVEYPEEISSVESVLDCEFKRKRVSFGDHNDLVHEYLNELQKKCKNIRGNNPPIPKEAFPVLLDLGEFTLKHEHIDTQNLYEIVGKILHVNTNTAEKAVEKLLKQKESTEQSKKVAKMLKSLKEKLMSESKSDEFQLNVDIKNEFNKLLDAIEKFVAMKNSFNEKFMKYKKKMTYKEEEAKIIPQLNLACNNKIDFKDLSLKESSKQMNGYGTIRVPLKGRYSSGNDRFFDSFVKVKCEEVD</sequence>
<comment type="caution">
    <text evidence="1">The sequence shown here is derived from an EMBL/GenBank/DDBJ whole genome shotgun (WGS) entry which is preliminary data.</text>
</comment>
<dbReference type="EMBL" id="CAJZBQ010000010">
    <property type="protein sequence ID" value="CAG9313165.1"/>
    <property type="molecule type" value="Genomic_DNA"/>
</dbReference>
<dbReference type="AlphaFoldDB" id="A0AAU9IUJ8"/>
<keyword evidence="2" id="KW-1185">Reference proteome</keyword>
<gene>
    <name evidence="1" type="ORF">BSTOLATCC_MIC8440</name>
</gene>
<evidence type="ECO:0000313" key="1">
    <source>
        <dbReference type="EMBL" id="CAG9313165.1"/>
    </source>
</evidence>
<reference evidence="1" key="1">
    <citation type="submission" date="2021-09" db="EMBL/GenBank/DDBJ databases">
        <authorList>
            <consortium name="AG Swart"/>
            <person name="Singh M."/>
            <person name="Singh A."/>
            <person name="Seah K."/>
            <person name="Emmerich C."/>
        </authorList>
    </citation>
    <scope>NUCLEOTIDE SEQUENCE</scope>
    <source>
        <strain evidence="1">ATCC30299</strain>
    </source>
</reference>
<proteinExistence type="predicted"/>
<evidence type="ECO:0000313" key="2">
    <source>
        <dbReference type="Proteomes" id="UP001162131"/>
    </source>
</evidence>
<accession>A0AAU9IUJ8</accession>